<dbReference type="EMBL" id="LHQQ01000179">
    <property type="protein sequence ID" value="KOS40017.1"/>
    <property type="molecule type" value="Genomic_DNA"/>
</dbReference>
<evidence type="ECO:0000313" key="2">
    <source>
        <dbReference type="EMBL" id="KOS40017.1"/>
    </source>
</evidence>
<evidence type="ECO:0000256" key="1">
    <source>
        <dbReference type="SAM" id="SignalP"/>
    </source>
</evidence>
<protein>
    <recommendedName>
        <fullName evidence="4">Secreted protein</fullName>
    </recommendedName>
</protein>
<comment type="caution">
    <text evidence="2">The sequence shown here is derived from an EMBL/GenBank/DDBJ whole genome shotgun (WGS) entry which is preliminary data.</text>
</comment>
<name>A0A0M8NYR1_9EURO</name>
<dbReference type="Proteomes" id="UP000037696">
    <property type="component" value="Unassembled WGS sequence"/>
</dbReference>
<gene>
    <name evidence="2" type="ORF">ACN38_g9108</name>
</gene>
<feature type="chain" id="PRO_5005819583" description="Secreted protein" evidence="1">
    <location>
        <begin position="21"/>
        <end position="81"/>
    </location>
</feature>
<evidence type="ECO:0000313" key="3">
    <source>
        <dbReference type="Proteomes" id="UP000037696"/>
    </source>
</evidence>
<reference evidence="2 3" key="1">
    <citation type="submission" date="2015-08" db="EMBL/GenBank/DDBJ databases">
        <title>Genome sequencing of Penicillium nordicum.</title>
        <authorList>
            <person name="Nguyen H.D."/>
            <person name="Seifert K.A."/>
        </authorList>
    </citation>
    <scope>NUCLEOTIDE SEQUENCE [LARGE SCALE GENOMIC DNA]</scope>
    <source>
        <strain evidence="2 3">DAOMC 185683</strain>
    </source>
</reference>
<evidence type="ECO:0008006" key="4">
    <source>
        <dbReference type="Google" id="ProtNLM"/>
    </source>
</evidence>
<sequence length="81" mass="9098">MHFSILPCCFYALLVQFTCTSRYFREVPVHFDPWGINTPSSPRLPSFFFLPSSSPQLLTPSTTNNLSNTLSNFHLSSGLPS</sequence>
<keyword evidence="1" id="KW-0732">Signal</keyword>
<dbReference type="AlphaFoldDB" id="A0A0M8NYR1"/>
<organism evidence="2 3">
    <name type="scientific">Penicillium nordicum</name>
    <dbReference type="NCBI Taxonomy" id="229535"/>
    <lineage>
        <taxon>Eukaryota</taxon>
        <taxon>Fungi</taxon>
        <taxon>Dikarya</taxon>
        <taxon>Ascomycota</taxon>
        <taxon>Pezizomycotina</taxon>
        <taxon>Eurotiomycetes</taxon>
        <taxon>Eurotiomycetidae</taxon>
        <taxon>Eurotiales</taxon>
        <taxon>Aspergillaceae</taxon>
        <taxon>Penicillium</taxon>
    </lineage>
</organism>
<keyword evidence="3" id="KW-1185">Reference proteome</keyword>
<feature type="signal peptide" evidence="1">
    <location>
        <begin position="1"/>
        <end position="20"/>
    </location>
</feature>
<accession>A0A0M8NYR1</accession>
<proteinExistence type="predicted"/>